<feature type="region of interest" description="Disordered" evidence="1">
    <location>
        <begin position="1"/>
        <end position="51"/>
    </location>
</feature>
<reference evidence="2" key="1">
    <citation type="journal article" date="2023" name="Mol. Phylogenet. Evol.">
        <title>Genome-scale phylogeny and comparative genomics of the fungal order Sordariales.</title>
        <authorList>
            <person name="Hensen N."/>
            <person name="Bonometti L."/>
            <person name="Westerberg I."/>
            <person name="Brannstrom I.O."/>
            <person name="Guillou S."/>
            <person name="Cros-Aarteil S."/>
            <person name="Calhoun S."/>
            <person name="Haridas S."/>
            <person name="Kuo A."/>
            <person name="Mondo S."/>
            <person name="Pangilinan J."/>
            <person name="Riley R."/>
            <person name="LaButti K."/>
            <person name="Andreopoulos B."/>
            <person name="Lipzen A."/>
            <person name="Chen C."/>
            <person name="Yan M."/>
            <person name="Daum C."/>
            <person name="Ng V."/>
            <person name="Clum A."/>
            <person name="Steindorff A."/>
            <person name="Ohm R.A."/>
            <person name="Martin F."/>
            <person name="Silar P."/>
            <person name="Natvig D.O."/>
            <person name="Lalanne C."/>
            <person name="Gautier V."/>
            <person name="Ament-Velasquez S.L."/>
            <person name="Kruys A."/>
            <person name="Hutchinson M.I."/>
            <person name="Powell A.J."/>
            <person name="Barry K."/>
            <person name="Miller A.N."/>
            <person name="Grigoriev I.V."/>
            <person name="Debuchy R."/>
            <person name="Gladieux P."/>
            <person name="Hiltunen Thoren M."/>
            <person name="Johannesson H."/>
        </authorList>
    </citation>
    <scope>NUCLEOTIDE SEQUENCE</scope>
    <source>
        <strain evidence="2">CBS 532.94</strain>
    </source>
</reference>
<dbReference type="Proteomes" id="UP001303760">
    <property type="component" value="Unassembled WGS sequence"/>
</dbReference>
<feature type="compositionally biased region" description="Polar residues" evidence="1">
    <location>
        <begin position="36"/>
        <end position="48"/>
    </location>
</feature>
<reference evidence="2" key="2">
    <citation type="submission" date="2023-05" db="EMBL/GenBank/DDBJ databases">
        <authorList>
            <consortium name="Lawrence Berkeley National Laboratory"/>
            <person name="Steindorff A."/>
            <person name="Hensen N."/>
            <person name="Bonometti L."/>
            <person name="Westerberg I."/>
            <person name="Brannstrom I.O."/>
            <person name="Guillou S."/>
            <person name="Cros-Aarteil S."/>
            <person name="Calhoun S."/>
            <person name="Haridas S."/>
            <person name="Kuo A."/>
            <person name="Mondo S."/>
            <person name="Pangilinan J."/>
            <person name="Riley R."/>
            <person name="Labutti K."/>
            <person name="Andreopoulos B."/>
            <person name="Lipzen A."/>
            <person name="Chen C."/>
            <person name="Yanf M."/>
            <person name="Daum C."/>
            <person name="Ng V."/>
            <person name="Clum A."/>
            <person name="Ohm R."/>
            <person name="Martin F."/>
            <person name="Silar P."/>
            <person name="Natvig D."/>
            <person name="Lalanne C."/>
            <person name="Gautier V."/>
            <person name="Ament-Velasquez S.L."/>
            <person name="Kruys A."/>
            <person name="Hutchinson M.I."/>
            <person name="Powell A.J."/>
            <person name="Barry K."/>
            <person name="Miller A.N."/>
            <person name="Grigoriev I.V."/>
            <person name="Debuchy R."/>
            <person name="Gladieux P."/>
            <person name="Thoren M.H."/>
            <person name="Johannesson H."/>
        </authorList>
    </citation>
    <scope>NUCLEOTIDE SEQUENCE</scope>
    <source>
        <strain evidence="2">CBS 532.94</strain>
    </source>
</reference>
<evidence type="ECO:0000313" key="2">
    <source>
        <dbReference type="EMBL" id="KAK4240968.1"/>
    </source>
</evidence>
<feature type="compositionally biased region" description="Polar residues" evidence="1">
    <location>
        <begin position="154"/>
        <end position="163"/>
    </location>
</feature>
<proteinExistence type="predicted"/>
<feature type="region of interest" description="Disordered" evidence="1">
    <location>
        <begin position="70"/>
        <end position="172"/>
    </location>
</feature>
<comment type="caution">
    <text evidence="2">The sequence shown here is derived from an EMBL/GenBank/DDBJ whole genome shotgun (WGS) entry which is preliminary data.</text>
</comment>
<evidence type="ECO:0000256" key="1">
    <source>
        <dbReference type="SAM" id="MobiDB-lite"/>
    </source>
</evidence>
<protein>
    <submittedName>
        <fullName evidence="2">Uncharacterized protein</fullName>
    </submittedName>
</protein>
<keyword evidence="3" id="KW-1185">Reference proteome</keyword>
<evidence type="ECO:0000313" key="3">
    <source>
        <dbReference type="Proteomes" id="UP001303760"/>
    </source>
</evidence>
<feature type="compositionally biased region" description="Polar residues" evidence="1">
    <location>
        <begin position="132"/>
        <end position="142"/>
    </location>
</feature>
<dbReference type="AlphaFoldDB" id="A0AAN7CHJ4"/>
<gene>
    <name evidence="2" type="ORF">C8A03DRAFT_41596</name>
</gene>
<dbReference type="EMBL" id="MU860030">
    <property type="protein sequence ID" value="KAK4240968.1"/>
    <property type="molecule type" value="Genomic_DNA"/>
</dbReference>
<accession>A0AAN7CHJ4</accession>
<sequence>MSAIPDRFRRFHGGMDSGDPSCEYPPQSDFAGVHVQDTTSSSTPSEDFSQYFDFDAFPDRDQVTDVTIQSDVPSEVKHIARPRVQTSAGSAAPVPNHDDDCPMLDAPSPDPQPSSPQLPHVWPSLVDPQPPRDQNIQVEASPSPSPAADMGQPRVTSSPSQKTRTVKNPEGTSQVREVGACYRCRINKCVCDSSSVCPACQKRPLSEMVCIRKSLRDMVTPVLARWNWNDPKFFMPGREQFANDRLLLLISCSDSIDSPQLGVVAGPFGLPNQKEQGKLSAPRFGIAPDDKPAEETLYRWMENQILAERRTDFEAQMDKLLVKFVRRSQTTMPLDGQCPPTFEAMLSNLLKMRCMWKVWSCKQFFVWPQSGSRPFPFDLPLASVQDSLRLYAAQAISELERKVIPDIETHLVKKDATRSALATRTACNVQKWLLLWQIILIYRQSLSFVMEQQQTNAAPLPITVMPMDERHNFRETTRQLLDAIIVIYSGVFQKGTVIEALRDAGPQVFGGDLELHKTYWTVWQAIPEFYQQVLGQVSPTDKLFIEYIVRKEADIIAKGRPARKCA</sequence>
<organism evidence="2 3">
    <name type="scientific">Achaetomium macrosporum</name>
    <dbReference type="NCBI Taxonomy" id="79813"/>
    <lineage>
        <taxon>Eukaryota</taxon>
        <taxon>Fungi</taxon>
        <taxon>Dikarya</taxon>
        <taxon>Ascomycota</taxon>
        <taxon>Pezizomycotina</taxon>
        <taxon>Sordariomycetes</taxon>
        <taxon>Sordariomycetidae</taxon>
        <taxon>Sordariales</taxon>
        <taxon>Chaetomiaceae</taxon>
        <taxon>Achaetomium</taxon>
    </lineage>
</organism>
<name>A0AAN7CHJ4_9PEZI</name>